<proteinExistence type="inferred from homology"/>
<comment type="caution">
    <text evidence="6">The sequence shown here is derived from an EMBL/GenBank/DDBJ whole genome shotgun (WGS) entry which is preliminary data.</text>
</comment>
<comment type="similarity">
    <text evidence="4">Belongs to the ferredoxin thioredoxin reductase alpha subunit family.</text>
</comment>
<dbReference type="Pfam" id="PF02941">
    <property type="entry name" value="FeThRed_A"/>
    <property type="match status" value="1"/>
</dbReference>
<evidence type="ECO:0000256" key="4">
    <source>
        <dbReference type="ARBA" id="ARBA00034490"/>
    </source>
</evidence>
<dbReference type="InterPro" id="IPR008990">
    <property type="entry name" value="Elect_transpt_acc-like_dom_sf"/>
</dbReference>
<evidence type="ECO:0000259" key="5">
    <source>
        <dbReference type="Pfam" id="PF02941"/>
    </source>
</evidence>
<reference evidence="6 7" key="1">
    <citation type="submission" date="2024-08" db="EMBL/GenBank/DDBJ databases">
        <title>Insights into the chromosomal genome structure of Flemingia macrophylla.</title>
        <authorList>
            <person name="Ding Y."/>
            <person name="Zhao Y."/>
            <person name="Bi W."/>
            <person name="Wu M."/>
            <person name="Zhao G."/>
            <person name="Gong Y."/>
            <person name="Li W."/>
            <person name="Zhang P."/>
        </authorList>
    </citation>
    <scope>NUCLEOTIDE SEQUENCE [LARGE SCALE GENOMIC DNA]</scope>
    <source>
        <strain evidence="6">DYQJB</strain>
        <tissue evidence="6">Leaf</tissue>
    </source>
</reference>
<comment type="subunit">
    <text evidence="2">Heterodimer of subunit A (variable subunit) and subunit B (catalytic subunit). Heterodimeric FTR forms a complex with ferredoxin and thioredoxin.</text>
</comment>
<dbReference type="Gene3D" id="2.30.30.50">
    <property type="match status" value="1"/>
</dbReference>
<evidence type="ECO:0000256" key="2">
    <source>
        <dbReference type="ARBA" id="ARBA00026011"/>
    </source>
</evidence>
<dbReference type="PANTHER" id="PTHR46937:SF4">
    <property type="entry name" value="FERREDOXIN-THIOREDOXIN REDUCTASE SUBUNIT A1, CHLOROPLASTIC"/>
    <property type="match status" value="1"/>
</dbReference>
<dbReference type="Proteomes" id="UP001603857">
    <property type="component" value="Unassembled WGS sequence"/>
</dbReference>
<protein>
    <recommendedName>
        <fullName evidence="5">Ferredoxin thioredoxin reductase alpha chain domain-containing protein</fullName>
    </recommendedName>
</protein>
<accession>A0ABD1M3A4</accession>
<gene>
    <name evidence="6" type="ORF">Fmac_017832</name>
</gene>
<dbReference type="InterPro" id="IPR004207">
    <property type="entry name" value="Fd_thioredoxin_Rdtase_alpha"/>
</dbReference>
<name>A0ABD1M3A4_9FABA</name>
<dbReference type="EMBL" id="JBGMDY010000006">
    <property type="protein sequence ID" value="KAL2330251.1"/>
    <property type="molecule type" value="Genomic_DNA"/>
</dbReference>
<feature type="domain" description="Ferredoxin thioredoxin reductase alpha chain" evidence="5">
    <location>
        <begin position="50"/>
        <end position="90"/>
    </location>
</feature>
<dbReference type="InterPro" id="IPR044166">
    <property type="entry name" value="FTRV"/>
</dbReference>
<sequence>MRMECPTPADRPLQGHLFLSQKYSFDLVLVGLQTAVKEDTISRGNNFIHIGARVKVKVPLKVYHVPKIAEVDLTGMEGEIKQYVGLWKGK</sequence>
<dbReference type="AlphaFoldDB" id="A0ABD1M3A4"/>
<organism evidence="6 7">
    <name type="scientific">Flemingia macrophylla</name>
    <dbReference type="NCBI Taxonomy" id="520843"/>
    <lineage>
        <taxon>Eukaryota</taxon>
        <taxon>Viridiplantae</taxon>
        <taxon>Streptophyta</taxon>
        <taxon>Embryophyta</taxon>
        <taxon>Tracheophyta</taxon>
        <taxon>Spermatophyta</taxon>
        <taxon>Magnoliopsida</taxon>
        <taxon>eudicotyledons</taxon>
        <taxon>Gunneridae</taxon>
        <taxon>Pentapetalae</taxon>
        <taxon>rosids</taxon>
        <taxon>fabids</taxon>
        <taxon>Fabales</taxon>
        <taxon>Fabaceae</taxon>
        <taxon>Papilionoideae</taxon>
        <taxon>50 kb inversion clade</taxon>
        <taxon>NPAAA clade</taxon>
        <taxon>indigoferoid/millettioid clade</taxon>
        <taxon>Phaseoleae</taxon>
        <taxon>Flemingia</taxon>
    </lineage>
</organism>
<evidence type="ECO:0000313" key="7">
    <source>
        <dbReference type="Proteomes" id="UP001603857"/>
    </source>
</evidence>
<dbReference type="SUPFAM" id="SSF50090">
    <property type="entry name" value="Electron transport accessory proteins"/>
    <property type="match status" value="1"/>
</dbReference>
<keyword evidence="7" id="KW-1185">Reference proteome</keyword>
<evidence type="ECO:0000256" key="3">
    <source>
        <dbReference type="ARBA" id="ARBA00034474"/>
    </source>
</evidence>
<keyword evidence="1" id="KW-0560">Oxidoreductase</keyword>
<evidence type="ECO:0000256" key="1">
    <source>
        <dbReference type="ARBA" id="ARBA00023002"/>
    </source>
</evidence>
<evidence type="ECO:0000313" key="6">
    <source>
        <dbReference type="EMBL" id="KAL2330251.1"/>
    </source>
</evidence>
<dbReference type="PANTHER" id="PTHR46937">
    <property type="entry name" value="FERREDOXIN-THIOREDOXIN REDUCTASE, VARIABLE CHAIN"/>
    <property type="match status" value="1"/>
</dbReference>
<dbReference type="GO" id="GO:0016491">
    <property type="term" value="F:oxidoreductase activity"/>
    <property type="evidence" value="ECO:0007669"/>
    <property type="project" value="UniProtKB-KW"/>
</dbReference>
<comment type="function">
    <text evidence="3">Variable subunit of the ferredoxin-thioredoxin reductase (FTR), which catalyzes the two-electron reduction of thioredoxins by the electrons provided by reduced ferredoxin.</text>
</comment>